<accession>A0AAE0TA40</accession>
<keyword evidence="4" id="KW-1185">Reference proteome</keyword>
<dbReference type="GO" id="GO:0007099">
    <property type="term" value="P:centriole replication"/>
    <property type="evidence" value="ECO:0007669"/>
    <property type="project" value="InterPro"/>
</dbReference>
<feature type="region of interest" description="Disordered" evidence="2">
    <location>
        <begin position="90"/>
        <end position="204"/>
    </location>
</feature>
<evidence type="ECO:0000313" key="4">
    <source>
        <dbReference type="Proteomes" id="UP001195483"/>
    </source>
</evidence>
<feature type="region of interest" description="Disordered" evidence="2">
    <location>
        <begin position="383"/>
        <end position="433"/>
    </location>
</feature>
<reference evidence="3" key="3">
    <citation type="submission" date="2023-05" db="EMBL/GenBank/DDBJ databases">
        <authorList>
            <person name="Smith C.H."/>
        </authorList>
    </citation>
    <scope>NUCLEOTIDE SEQUENCE</scope>
    <source>
        <strain evidence="3">CHS0354</strain>
        <tissue evidence="3">Mantle</tissue>
    </source>
</reference>
<dbReference type="InterPro" id="IPR031447">
    <property type="entry name" value="MNR"/>
</dbReference>
<evidence type="ECO:0008006" key="5">
    <source>
        <dbReference type="Google" id="ProtNLM"/>
    </source>
</evidence>
<name>A0AAE0TA40_9BIVA</name>
<evidence type="ECO:0000256" key="1">
    <source>
        <dbReference type="SAM" id="Coils"/>
    </source>
</evidence>
<dbReference type="AlphaFoldDB" id="A0AAE0TA40"/>
<organism evidence="3 4">
    <name type="scientific">Potamilus streckersoni</name>
    <dbReference type="NCBI Taxonomy" id="2493646"/>
    <lineage>
        <taxon>Eukaryota</taxon>
        <taxon>Metazoa</taxon>
        <taxon>Spiralia</taxon>
        <taxon>Lophotrochozoa</taxon>
        <taxon>Mollusca</taxon>
        <taxon>Bivalvia</taxon>
        <taxon>Autobranchia</taxon>
        <taxon>Heteroconchia</taxon>
        <taxon>Palaeoheterodonta</taxon>
        <taxon>Unionida</taxon>
        <taxon>Unionoidea</taxon>
        <taxon>Unionidae</taxon>
        <taxon>Ambleminae</taxon>
        <taxon>Lampsilini</taxon>
        <taxon>Potamilus</taxon>
    </lineage>
</organism>
<evidence type="ECO:0000313" key="3">
    <source>
        <dbReference type="EMBL" id="KAK3606560.1"/>
    </source>
</evidence>
<feature type="region of interest" description="Disordered" evidence="2">
    <location>
        <begin position="922"/>
        <end position="985"/>
    </location>
</feature>
<gene>
    <name evidence="3" type="ORF">CHS0354_041522</name>
</gene>
<proteinExistence type="predicted"/>
<protein>
    <recommendedName>
        <fullName evidence="5">Protein moonraker-like</fullName>
    </recommendedName>
</protein>
<dbReference type="Proteomes" id="UP001195483">
    <property type="component" value="Unassembled WGS sequence"/>
</dbReference>
<dbReference type="GO" id="GO:0034451">
    <property type="term" value="C:centriolar satellite"/>
    <property type="evidence" value="ECO:0007669"/>
    <property type="project" value="TreeGrafter"/>
</dbReference>
<sequence>MAVMASRGLQNQLQFNLDVPLSSNNLATRFHKPHPIIVERAGPGPILGSSQATHVTKTSLHQQSQGVHFMTISEEKLALAVRLAQRDLKKRKEEDASLLSVKKGPSPSDSKSRSPPRAGRTRVVHSKEYKERLKKTQAKGKVPLRVQEHGKNVQPRDSGTQTPPRGGQSARDHLPVTTDSPPTRDTDIYGNHKSVQPQNPQQEISRLQRELESYLQQIQVIEQRAMQEQSQGFLQQPAKSRKKEGYLSDEEDEVRKAIRTEEQATRMARQIYFLRQQVRELQNEITRVGPEKIKHTKKSHAVSKLAAAHRSAVRTIQTFVNQLPKQDLRRGLPNGYHELALLIRQLSLLSTQVGTTDEAKVREELIKMVDRVDELNKIWSEEAEYDPSIHQPRRKSPPGRPPLKTEDPSRKRLVQQKSHQQRGKENRPKGLLKKTYFKSNRTVIKPEKQDKLTPERQAVLRAGLEALMKQDVSYEAPSIQNNQQGGSRPMAWDIPADDSKSRIIPRDLQSKKERARKGVSLDLPEVHFRDPTVASNLKAVTPAKQQQNDSMSAPPSPRQPWKPGGTPKKSSNRPRRSRSQSPGDQSRVQLLTNLDKDLIKKLFPGEKLRNRTSRSRSPPVLQQSRKSQRSRSASRSPVPHRRALSPRQRLQKILHGAEDAVSTQEKLREAAEIKLQGRLNDKSLANEVDADMLSDMILNDVLWDTAEELGYLEENESTRKEAVRMQDNPTLENIFQKLEQMEIEKMDIRRRWGTIEYDEPLPSRVRDGVFHQPQKPTAPTAMEITRHVQMKSRSRNMEFSKDKDSPIIFTKVKQATRWDEKRTVVGEESEIGDMHETLRGPPKIKISIPNKVLQDIHGHKEKYESYLRSTAHQSKGQFDPWLLMEEIADTILDDCVKDIEKELADIEEAIVHHVCKTEFAVEPVQPETPSPEQVYPEPAEPDLSEPIEYEEDEVQESLSPEQSQSEDESVEVSFLDTEELETPSQ</sequence>
<feature type="region of interest" description="Disordered" evidence="2">
    <location>
        <begin position="231"/>
        <end position="250"/>
    </location>
</feature>
<feature type="compositionally biased region" description="Polar residues" evidence="2">
    <location>
        <begin position="193"/>
        <end position="204"/>
    </location>
</feature>
<feature type="compositionally biased region" description="Basic and acidic residues" evidence="2">
    <location>
        <begin position="497"/>
        <end position="512"/>
    </location>
</feature>
<feature type="compositionally biased region" description="Acidic residues" evidence="2">
    <location>
        <begin position="939"/>
        <end position="955"/>
    </location>
</feature>
<feature type="compositionally biased region" description="Basic residues" evidence="2">
    <location>
        <begin position="638"/>
        <end position="649"/>
    </location>
</feature>
<evidence type="ECO:0000256" key="2">
    <source>
        <dbReference type="SAM" id="MobiDB-lite"/>
    </source>
</evidence>
<feature type="coiled-coil region" evidence="1">
    <location>
        <begin position="204"/>
        <end position="231"/>
    </location>
</feature>
<dbReference type="PANTHER" id="PTHR15732:SF4">
    <property type="entry name" value="PROTEIN MOONRAKER"/>
    <property type="match status" value="1"/>
</dbReference>
<feature type="compositionally biased region" description="Low complexity" evidence="2">
    <location>
        <begin position="622"/>
        <end position="636"/>
    </location>
</feature>
<feature type="compositionally biased region" description="Polar residues" evidence="2">
    <location>
        <begin position="543"/>
        <end position="553"/>
    </location>
</feature>
<keyword evidence="1" id="KW-0175">Coiled coil</keyword>
<reference evidence="3" key="1">
    <citation type="journal article" date="2021" name="Genome Biol. Evol.">
        <title>A High-Quality Reference Genome for a Parasitic Bivalve with Doubly Uniparental Inheritance (Bivalvia: Unionida).</title>
        <authorList>
            <person name="Smith C.H."/>
        </authorList>
    </citation>
    <scope>NUCLEOTIDE SEQUENCE</scope>
    <source>
        <strain evidence="3">CHS0354</strain>
    </source>
</reference>
<feature type="compositionally biased region" description="Acidic residues" evidence="2">
    <location>
        <begin position="964"/>
        <end position="985"/>
    </location>
</feature>
<dbReference type="PANTHER" id="PTHR15732">
    <property type="entry name" value="PROTEIN MOONRAKER"/>
    <property type="match status" value="1"/>
</dbReference>
<dbReference type="Pfam" id="PF15718">
    <property type="entry name" value="MNR"/>
    <property type="match status" value="2"/>
</dbReference>
<reference evidence="3" key="2">
    <citation type="journal article" date="2021" name="Genome Biol. Evol.">
        <title>Developing a high-quality reference genome for a parasitic bivalve with doubly uniparental inheritance (Bivalvia: Unionida).</title>
        <authorList>
            <person name="Smith C.H."/>
        </authorList>
    </citation>
    <scope>NUCLEOTIDE SEQUENCE</scope>
    <source>
        <strain evidence="3">CHS0354</strain>
        <tissue evidence="3">Mantle</tissue>
    </source>
</reference>
<feature type="region of interest" description="Disordered" evidence="2">
    <location>
        <begin position="602"/>
        <end position="649"/>
    </location>
</feature>
<feature type="region of interest" description="Disordered" evidence="2">
    <location>
        <begin position="474"/>
        <end position="589"/>
    </location>
</feature>
<dbReference type="EMBL" id="JAEAOA010002346">
    <property type="protein sequence ID" value="KAK3606560.1"/>
    <property type="molecule type" value="Genomic_DNA"/>
</dbReference>
<comment type="caution">
    <text evidence="3">The sequence shown here is derived from an EMBL/GenBank/DDBJ whole genome shotgun (WGS) entry which is preliminary data.</text>
</comment>
<dbReference type="GO" id="GO:0071539">
    <property type="term" value="P:protein localization to centrosome"/>
    <property type="evidence" value="ECO:0007669"/>
    <property type="project" value="TreeGrafter"/>
</dbReference>
<feature type="compositionally biased region" description="Low complexity" evidence="2">
    <location>
        <begin position="100"/>
        <end position="116"/>
    </location>
</feature>